<dbReference type="Pfam" id="PF13561">
    <property type="entry name" value="adh_short_C2"/>
    <property type="match status" value="1"/>
</dbReference>
<keyword evidence="5" id="KW-1185">Reference proteome</keyword>
<dbReference type="PANTHER" id="PTHR48107:SF16">
    <property type="entry name" value="NADPH-DEPENDENT ALDEHYDE REDUCTASE 1, CHLOROPLASTIC"/>
    <property type="match status" value="1"/>
</dbReference>
<dbReference type="Gene3D" id="3.40.50.720">
    <property type="entry name" value="NAD(P)-binding Rossmann-like Domain"/>
    <property type="match status" value="1"/>
</dbReference>
<organism evidence="4 5">
    <name type="scientific">Niastella populi</name>
    <dbReference type="NCBI Taxonomy" id="550983"/>
    <lineage>
        <taxon>Bacteria</taxon>
        <taxon>Pseudomonadati</taxon>
        <taxon>Bacteroidota</taxon>
        <taxon>Chitinophagia</taxon>
        <taxon>Chitinophagales</taxon>
        <taxon>Chitinophagaceae</taxon>
        <taxon>Niastella</taxon>
    </lineage>
</organism>
<comment type="caution">
    <text evidence="4">The sequence shown here is derived from an EMBL/GenBank/DDBJ whole genome shotgun (WGS) entry which is preliminary data.</text>
</comment>
<dbReference type="InterPro" id="IPR020904">
    <property type="entry name" value="Sc_DH/Rdtase_CS"/>
</dbReference>
<keyword evidence="2" id="KW-0560">Oxidoreductase</keyword>
<dbReference type="InterPro" id="IPR002347">
    <property type="entry name" value="SDR_fam"/>
</dbReference>
<dbReference type="AlphaFoldDB" id="A0A1V9FD25"/>
<dbReference type="PROSITE" id="PS00061">
    <property type="entry name" value="ADH_SHORT"/>
    <property type="match status" value="1"/>
</dbReference>
<accession>A0A1V9FD25</accession>
<dbReference type="FunFam" id="3.40.50.720:FF:000084">
    <property type="entry name" value="Short-chain dehydrogenase reductase"/>
    <property type="match status" value="1"/>
</dbReference>
<dbReference type="CDD" id="cd05355">
    <property type="entry name" value="SDR_c1"/>
    <property type="match status" value="1"/>
</dbReference>
<name>A0A1V9FD25_9BACT</name>
<dbReference type="PANTHER" id="PTHR48107">
    <property type="entry name" value="NADPH-DEPENDENT ALDEHYDE REDUCTASE-LIKE PROTEIN, CHLOROPLASTIC-RELATED"/>
    <property type="match status" value="1"/>
</dbReference>
<dbReference type="GO" id="GO:0016614">
    <property type="term" value="F:oxidoreductase activity, acting on CH-OH group of donors"/>
    <property type="evidence" value="ECO:0007669"/>
    <property type="project" value="UniProtKB-ARBA"/>
</dbReference>
<dbReference type="OrthoDB" id="9803333at2"/>
<evidence type="ECO:0000256" key="3">
    <source>
        <dbReference type="SAM" id="MobiDB-lite"/>
    </source>
</evidence>
<gene>
    <name evidence="4" type="ORF">A4R26_26340</name>
</gene>
<reference evidence="5" key="1">
    <citation type="submission" date="2016-04" db="EMBL/GenBank/DDBJ databases">
        <authorList>
            <person name="Chen L."/>
            <person name="Zhuang W."/>
            <person name="Wang G."/>
        </authorList>
    </citation>
    <scope>NUCLEOTIDE SEQUENCE [LARGE SCALE GENOMIC DNA]</scope>
    <source>
        <strain evidence="5">208</strain>
    </source>
</reference>
<dbReference type="Proteomes" id="UP000192276">
    <property type="component" value="Unassembled WGS sequence"/>
</dbReference>
<evidence type="ECO:0000313" key="5">
    <source>
        <dbReference type="Proteomes" id="UP000192276"/>
    </source>
</evidence>
<evidence type="ECO:0000256" key="1">
    <source>
        <dbReference type="ARBA" id="ARBA00006484"/>
    </source>
</evidence>
<dbReference type="NCBIfam" id="NF005559">
    <property type="entry name" value="PRK07231.1"/>
    <property type="match status" value="1"/>
</dbReference>
<evidence type="ECO:0000256" key="2">
    <source>
        <dbReference type="ARBA" id="ARBA00023002"/>
    </source>
</evidence>
<dbReference type="SUPFAM" id="SSF51735">
    <property type="entry name" value="NAD(P)-binding Rossmann-fold domains"/>
    <property type="match status" value="1"/>
</dbReference>
<comment type="similarity">
    <text evidence="1">Belongs to the short-chain dehydrogenases/reductases (SDR) family.</text>
</comment>
<protein>
    <submittedName>
        <fullName evidence="4">NAD(P)-dependent oxidoreductase</fullName>
    </submittedName>
</protein>
<feature type="compositionally biased region" description="Basic residues" evidence="3">
    <location>
        <begin position="1"/>
        <end position="14"/>
    </location>
</feature>
<proteinExistence type="inferred from homology"/>
<sequence length="287" mass="31171">MQSGQKKRKIRPAQKVKEKQGKEKKMHPQPVFEKERDVLRLRNKTAVITGGDSGIGKAVAIAFAKEGADVVISYHEDDEDARSTAARIESIGQKCLLIPGDISKPAHCKKIIEKTLKQFGKLDVLVNNAGIQFPQEELSAITPEQLKKTFDTNIFAMFYLVQAAEPYLQEGASIINTTSVTAYRGSAHLLDYSATKGAIVSFTRSLSAYFAKHKIRVNGVAPGPVWTPLIPATFPPSHVSTFGSDTPLGRAGEPVEIAGSYVFLASDEASYITGQVFHPNGGEIVNT</sequence>
<dbReference type="PRINTS" id="PR00080">
    <property type="entry name" value="SDRFAMILY"/>
</dbReference>
<dbReference type="EMBL" id="LWBP01000201">
    <property type="protein sequence ID" value="OQP56283.1"/>
    <property type="molecule type" value="Genomic_DNA"/>
</dbReference>
<dbReference type="InterPro" id="IPR036291">
    <property type="entry name" value="NAD(P)-bd_dom_sf"/>
</dbReference>
<evidence type="ECO:0000313" key="4">
    <source>
        <dbReference type="EMBL" id="OQP56283.1"/>
    </source>
</evidence>
<dbReference type="STRING" id="550983.A4R26_26340"/>
<dbReference type="RefSeq" id="WP_081169037.1">
    <property type="nucleotide sequence ID" value="NZ_LWBP01000201.1"/>
</dbReference>
<feature type="region of interest" description="Disordered" evidence="3">
    <location>
        <begin position="1"/>
        <end position="31"/>
    </location>
</feature>
<dbReference type="PRINTS" id="PR00081">
    <property type="entry name" value="GDHRDH"/>
</dbReference>